<dbReference type="EMBL" id="JACHXQ010000002">
    <property type="protein sequence ID" value="MBB3183604.1"/>
    <property type="molecule type" value="Genomic_DNA"/>
</dbReference>
<evidence type="ECO:0000313" key="2">
    <source>
        <dbReference type="Proteomes" id="UP000563050"/>
    </source>
</evidence>
<protein>
    <submittedName>
        <fullName evidence="1">Uncharacterized protein</fullName>
    </submittedName>
</protein>
<evidence type="ECO:0000313" key="1">
    <source>
        <dbReference type="EMBL" id="MBB3183604.1"/>
    </source>
</evidence>
<dbReference type="InterPro" id="IPR047002">
    <property type="entry name" value="Tcp10_C_sf"/>
</dbReference>
<accession>A0A7W5GYL8</accession>
<dbReference type="Proteomes" id="UP000563050">
    <property type="component" value="Unassembled WGS sequence"/>
</dbReference>
<sequence>MLERRPVREAILPSAQLSSRFTLGDLRVLGEDRLRPLPEAVAPPEETGIQRRILEDGTFETRYPDGRIRRQRPDGSIETVAPDGTVSVALMIQVPGADLPLLPEELSGWGEEIGDQLLGLLRNILSEAEFDAYRQTEAGKDYYNRIDWRLRSLNFLTASQ</sequence>
<comment type="caution">
    <text evidence="1">The sequence shown here is derived from an EMBL/GenBank/DDBJ whole genome shotgun (WGS) entry which is preliminary data.</text>
</comment>
<gene>
    <name evidence="1" type="ORF">FHR95_001145</name>
</gene>
<proteinExistence type="predicted"/>
<dbReference type="Gene3D" id="2.60.450.20">
    <property type="match status" value="1"/>
</dbReference>
<dbReference type="AlphaFoldDB" id="A0A7W5GYL8"/>
<keyword evidence="2" id="KW-1185">Reference proteome</keyword>
<reference evidence="1 2" key="1">
    <citation type="submission" date="2020-08" db="EMBL/GenBank/DDBJ databases">
        <title>Genomic Encyclopedia of Type Strains, Phase III (KMG-III): the genomes of soil and plant-associated and newly described type strains.</title>
        <authorList>
            <person name="Whitman W."/>
        </authorList>
    </citation>
    <scope>NUCLEOTIDE SEQUENCE [LARGE SCALE GENOMIC DNA]</scope>
    <source>
        <strain evidence="1 2">CECT 7341</strain>
    </source>
</reference>
<name>A0A7W5GYL8_9GAMM</name>
<organism evidence="1 2">
    <name type="scientific">Halomonas fontilapidosi</name>
    <dbReference type="NCBI Taxonomy" id="616675"/>
    <lineage>
        <taxon>Bacteria</taxon>
        <taxon>Pseudomonadati</taxon>
        <taxon>Pseudomonadota</taxon>
        <taxon>Gammaproteobacteria</taxon>
        <taxon>Oceanospirillales</taxon>
        <taxon>Halomonadaceae</taxon>
        <taxon>Halomonas</taxon>
    </lineage>
</organism>
<dbReference type="RefSeq" id="WP_040187674.1">
    <property type="nucleotide sequence ID" value="NZ_JACHXQ010000002.1"/>
</dbReference>